<dbReference type="InterPro" id="IPR043128">
    <property type="entry name" value="Rev_trsase/Diguanyl_cyclase"/>
</dbReference>
<keyword evidence="3" id="KW-1185">Reference proteome</keyword>
<dbReference type="Pfam" id="PF08495">
    <property type="entry name" value="FIST"/>
    <property type="match status" value="1"/>
</dbReference>
<dbReference type="PROSITE" id="PS50887">
    <property type="entry name" value="GGDEF"/>
    <property type="match status" value="1"/>
</dbReference>
<sequence length="602" mass="67922">MRGATVVMINFHHVVKDINILKDFLWSLEIQSYAKEAKSIFVQVFCSHAEQAWIESINKSIKEAFPTAVFVGSTTAGEIAEGRLLIGTTVLSISFFETALVKPIAISCLKGNELTSGKQLGKAINESGSDIAGVLILATPLSIDVANLFNGMPQNGNDYPIFGGGAGVYSLDNSIINSSMIFCGNNFYEHGVIAVVFLGNDLHISLNSCLGWQPLSKEMTITETDGRLVKKIDGVRAFEIYKRYLKIKNDNSFFLNVLEFPFLLERNGKIIARVPHFVDQDGNIEFIADLNVGEKFRIGYGDPEIIVQNAEFMEKAMNDFEPDVIFLFNCVCHRFLMQNDVELEIQRFNDISPTVGFYTYSEFSGDNNKIQSLNSTMIVVGMREGEKRINSRLSDEPKIDNADKSVIVDPYAIRHNRIISRLVHFISVVTSELEQANDELTKLAEIDKVTQIYNRLKIEDIFEYEFKKCGRYNVDFSIIMMDVDRFKQINDFNGHYVGDDVLFQIVNIIRENVRETDYVGRWGGDEFLIILPHTNIKEASTVAERIRSSVSLWEFPTLNNQTCSFGVASYTLGDNQDKLLVRADEALYEAKNNGRNSVVLKF</sequence>
<protein>
    <submittedName>
        <fullName evidence="2">Diguanylate cyclase (GGDEF)-like protein</fullName>
    </submittedName>
</protein>
<evidence type="ECO:0000313" key="3">
    <source>
        <dbReference type="Proteomes" id="UP001519342"/>
    </source>
</evidence>
<dbReference type="RefSeq" id="WP_209511119.1">
    <property type="nucleotide sequence ID" value="NZ_JAGGKS010000003.1"/>
</dbReference>
<dbReference type="PANTHER" id="PTHR45138">
    <property type="entry name" value="REGULATORY COMPONENTS OF SENSORY TRANSDUCTION SYSTEM"/>
    <property type="match status" value="1"/>
</dbReference>
<dbReference type="Gene3D" id="3.30.70.270">
    <property type="match status" value="1"/>
</dbReference>
<name>A0ABS4GCH2_9FIRM</name>
<dbReference type="Pfam" id="PF10442">
    <property type="entry name" value="FIST_C"/>
    <property type="match status" value="1"/>
</dbReference>
<dbReference type="Pfam" id="PF00990">
    <property type="entry name" value="GGDEF"/>
    <property type="match status" value="1"/>
</dbReference>
<feature type="domain" description="GGDEF" evidence="1">
    <location>
        <begin position="474"/>
        <end position="602"/>
    </location>
</feature>
<dbReference type="SMART" id="SM01204">
    <property type="entry name" value="FIST_C"/>
    <property type="match status" value="1"/>
</dbReference>
<comment type="caution">
    <text evidence="2">The sequence shown here is derived from an EMBL/GenBank/DDBJ whole genome shotgun (WGS) entry which is preliminary data.</text>
</comment>
<accession>A0ABS4GCH2</accession>
<dbReference type="SMART" id="SM00267">
    <property type="entry name" value="GGDEF"/>
    <property type="match status" value="1"/>
</dbReference>
<dbReference type="SUPFAM" id="SSF55073">
    <property type="entry name" value="Nucleotide cyclase"/>
    <property type="match status" value="1"/>
</dbReference>
<dbReference type="Proteomes" id="UP001519342">
    <property type="component" value="Unassembled WGS sequence"/>
</dbReference>
<reference evidence="2 3" key="1">
    <citation type="submission" date="2021-03" db="EMBL/GenBank/DDBJ databases">
        <title>Genomic Encyclopedia of Type Strains, Phase IV (KMG-IV): sequencing the most valuable type-strain genomes for metagenomic binning, comparative biology and taxonomic classification.</title>
        <authorList>
            <person name="Goeker M."/>
        </authorList>
    </citation>
    <scope>NUCLEOTIDE SEQUENCE [LARGE SCALE GENOMIC DNA]</scope>
    <source>
        <strain evidence="2 3">DSM 24004</strain>
    </source>
</reference>
<dbReference type="InterPro" id="IPR013702">
    <property type="entry name" value="FIST_domain_N"/>
</dbReference>
<dbReference type="InterPro" id="IPR050469">
    <property type="entry name" value="Diguanylate_Cyclase"/>
</dbReference>
<organism evidence="2 3">
    <name type="scientific">Sedimentibacter acidaminivorans</name>
    <dbReference type="NCBI Taxonomy" id="913099"/>
    <lineage>
        <taxon>Bacteria</taxon>
        <taxon>Bacillati</taxon>
        <taxon>Bacillota</taxon>
        <taxon>Tissierellia</taxon>
        <taxon>Sedimentibacter</taxon>
    </lineage>
</organism>
<dbReference type="NCBIfam" id="TIGR00254">
    <property type="entry name" value="GGDEF"/>
    <property type="match status" value="1"/>
</dbReference>
<dbReference type="InterPro" id="IPR000160">
    <property type="entry name" value="GGDEF_dom"/>
</dbReference>
<dbReference type="CDD" id="cd01949">
    <property type="entry name" value="GGDEF"/>
    <property type="match status" value="1"/>
</dbReference>
<dbReference type="SMART" id="SM00897">
    <property type="entry name" value="FIST"/>
    <property type="match status" value="1"/>
</dbReference>
<proteinExistence type="predicted"/>
<dbReference type="EMBL" id="JAGGKS010000003">
    <property type="protein sequence ID" value="MBP1925371.1"/>
    <property type="molecule type" value="Genomic_DNA"/>
</dbReference>
<dbReference type="InterPro" id="IPR029787">
    <property type="entry name" value="Nucleotide_cyclase"/>
</dbReference>
<evidence type="ECO:0000259" key="1">
    <source>
        <dbReference type="PROSITE" id="PS50887"/>
    </source>
</evidence>
<gene>
    <name evidence="2" type="ORF">J2Z76_001230</name>
</gene>
<evidence type="ECO:0000313" key="2">
    <source>
        <dbReference type="EMBL" id="MBP1925371.1"/>
    </source>
</evidence>
<dbReference type="InterPro" id="IPR019494">
    <property type="entry name" value="FIST_C"/>
</dbReference>
<dbReference type="PANTHER" id="PTHR45138:SF9">
    <property type="entry name" value="DIGUANYLATE CYCLASE DGCM-RELATED"/>
    <property type="match status" value="1"/>
</dbReference>